<reference evidence="1 2" key="1">
    <citation type="submission" date="2019-02" db="EMBL/GenBank/DDBJ databases">
        <authorList>
            <person name="Fomenkov A."/>
            <person name="Dubinina G."/>
            <person name="Grabovich M."/>
            <person name="Vincze T."/>
            <person name="Roberts R.J."/>
        </authorList>
    </citation>
    <scope>NUCLEOTIDE SEQUENCE [LARGE SCALE GENOMIC DNA]</scope>
    <source>
        <strain evidence="1 2">P</strain>
    </source>
</reference>
<proteinExistence type="predicted"/>
<dbReference type="OrthoDB" id="9898938at2"/>
<dbReference type="EMBL" id="CP035807">
    <property type="protein sequence ID" value="QEN03258.1"/>
    <property type="molecule type" value="Genomic_DNA"/>
</dbReference>
<name>A0A5C1Q7H1_9SPIO</name>
<sequence length="146" mass="16378">MKKIITIILMVSLFSCTTNIESLKSNPSKYVGEVVTVRGEVSKLVKIPFTDYTFFEIVDKSDNILVFTLKPHTKGDLVTIKTKVIGFDAQNSQESTQVLITNIENFLLNNIKLDEEKLKKNAKSIGETLSKALSAIDATYFLLEQE</sequence>
<gene>
    <name evidence="1" type="ORF">EW093_00570</name>
</gene>
<organism evidence="1 2">
    <name type="scientific">Thiospirochaeta perfilievii</name>
    <dbReference type="NCBI Taxonomy" id="252967"/>
    <lineage>
        <taxon>Bacteria</taxon>
        <taxon>Pseudomonadati</taxon>
        <taxon>Spirochaetota</taxon>
        <taxon>Spirochaetia</taxon>
        <taxon>Spirochaetales</taxon>
        <taxon>Spirochaetaceae</taxon>
        <taxon>Thiospirochaeta</taxon>
    </lineage>
</organism>
<reference evidence="1 2" key="2">
    <citation type="submission" date="2019-09" db="EMBL/GenBank/DDBJ databases">
        <title>Complete Genome Sequence and Methylome Analysis of free living Spirochaetas.</title>
        <authorList>
            <person name="Leshcheva N."/>
            <person name="Mikheeva N."/>
        </authorList>
    </citation>
    <scope>NUCLEOTIDE SEQUENCE [LARGE SCALE GENOMIC DNA]</scope>
    <source>
        <strain evidence="1 2">P</strain>
    </source>
</reference>
<evidence type="ECO:0000313" key="1">
    <source>
        <dbReference type="EMBL" id="QEN03258.1"/>
    </source>
</evidence>
<evidence type="ECO:0000313" key="2">
    <source>
        <dbReference type="Proteomes" id="UP000323824"/>
    </source>
</evidence>
<dbReference type="KEGG" id="sper:EW093_00570"/>
<dbReference type="Proteomes" id="UP000323824">
    <property type="component" value="Chromosome"/>
</dbReference>
<protein>
    <submittedName>
        <fullName evidence="1">Uncharacterized protein</fullName>
    </submittedName>
</protein>
<accession>A0A5C1Q7H1</accession>
<dbReference type="PROSITE" id="PS51257">
    <property type="entry name" value="PROKAR_LIPOPROTEIN"/>
    <property type="match status" value="1"/>
</dbReference>
<dbReference type="RefSeq" id="WP_149566518.1">
    <property type="nucleotide sequence ID" value="NZ_CP035807.1"/>
</dbReference>
<keyword evidence="2" id="KW-1185">Reference proteome</keyword>
<dbReference type="AlphaFoldDB" id="A0A5C1Q7H1"/>